<dbReference type="AlphaFoldDB" id="C9Z8L0"/>
<dbReference type="GO" id="GO:0006352">
    <property type="term" value="P:DNA-templated transcription initiation"/>
    <property type="evidence" value="ECO:0007669"/>
    <property type="project" value="InterPro"/>
</dbReference>
<keyword evidence="4" id="KW-1185">Reference proteome</keyword>
<evidence type="ECO:0000313" key="3">
    <source>
        <dbReference type="EMBL" id="CBG70038.1"/>
    </source>
</evidence>
<protein>
    <recommendedName>
        <fullName evidence="2">RNA polymerase sigma-70 region 4 domain-containing protein</fullName>
    </recommendedName>
</protein>
<dbReference type="Pfam" id="PF04545">
    <property type="entry name" value="Sigma70_r4"/>
    <property type="match status" value="1"/>
</dbReference>
<dbReference type="InterPro" id="IPR013324">
    <property type="entry name" value="RNA_pol_sigma_r3/r4-like"/>
</dbReference>
<evidence type="ECO:0000256" key="1">
    <source>
        <dbReference type="SAM" id="Coils"/>
    </source>
</evidence>
<proteinExistence type="predicted"/>
<dbReference type="RefSeq" id="WP_013000716.1">
    <property type="nucleotide sequence ID" value="NC_013929.1"/>
</dbReference>
<dbReference type="EMBL" id="FN554889">
    <property type="protein sequence ID" value="CBG70038.1"/>
    <property type="molecule type" value="Genomic_DNA"/>
</dbReference>
<dbReference type="SUPFAM" id="SSF88659">
    <property type="entry name" value="Sigma3 and sigma4 domains of RNA polymerase sigma factors"/>
    <property type="match status" value="1"/>
</dbReference>
<dbReference type="GeneID" id="24308827"/>
<dbReference type="KEGG" id="scb:SCAB_29361"/>
<evidence type="ECO:0000313" key="4">
    <source>
        <dbReference type="Proteomes" id="UP000001444"/>
    </source>
</evidence>
<dbReference type="eggNOG" id="COG1595">
    <property type="taxonomic scope" value="Bacteria"/>
</dbReference>
<reference evidence="3 4" key="1">
    <citation type="journal article" date="2010" name="Mol. Plant Microbe Interact.">
        <title>Streptomyces scabies 87-22 contains a coronafacic acid-like biosynthetic cluster that contributes to plant-microbe interactions.</title>
        <authorList>
            <person name="Bignell D.R."/>
            <person name="Seipke R.F."/>
            <person name="Huguet-Tapia J.C."/>
            <person name="Chambers A.H."/>
            <person name="Parry R.J."/>
            <person name="Loria R."/>
        </authorList>
    </citation>
    <scope>NUCLEOTIDE SEQUENCE [LARGE SCALE GENOMIC DNA]</scope>
    <source>
        <strain evidence="3 4">87.22</strain>
    </source>
</reference>
<evidence type="ECO:0000259" key="2">
    <source>
        <dbReference type="Pfam" id="PF04545"/>
    </source>
</evidence>
<feature type="coiled-coil region" evidence="1">
    <location>
        <begin position="18"/>
        <end position="45"/>
    </location>
</feature>
<organism evidence="3 4">
    <name type="scientific">Streptomyces scabiei (strain 87.22)</name>
    <dbReference type="NCBI Taxonomy" id="680198"/>
    <lineage>
        <taxon>Bacteria</taxon>
        <taxon>Bacillati</taxon>
        <taxon>Actinomycetota</taxon>
        <taxon>Actinomycetes</taxon>
        <taxon>Kitasatosporales</taxon>
        <taxon>Streptomycetaceae</taxon>
        <taxon>Streptomyces</taxon>
    </lineage>
</organism>
<feature type="domain" description="RNA polymerase sigma-70 region 4" evidence="2">
    <location>
        <begin position="39"/>
        <end position="73"/>
    </location>
</feature>
<keyword evidence="1" id="KW-0175">Coiled coil</keyword>
<accession>C9Z8L0</accession>
<gene>
    <name evidence="3" type="ordered locus">SCAB_29361</name>
</gene>
<sequence>MSDELQRIMAIDDPYRLLREVTTRLADAQQEVTELARLRRRVVQDMHAQGLSYAQIAEKAGLSRGRIHQIRHTGPAPEGAFLGRGSVVVATPLRRDDERGRTVVAMDDVSSGKRLEDLARTYGLDVTSEHVSVGGEIDLNRDGLVVVCGPRMSQEMWDTYAQDPVLSWERAEDGPWTVVDRRTGTVYRSGQDGDPARPYDVGYLGRLPRPDGNGSLLAIAGIHTQGSLGVVQLLANDLNTLWGQIGDRRFSTLVGVEYDPETSEPQSAELLCPLYRHDEEVTEATG</sequence>
<dbReference type="InterPro" id="IPR007630">
    <property type="entry name" value="RNA_pol_sigma70_r4"/>
</dbReference>
<dbReference type="Proteomes" id="UP000001444">
    <property type="component" value="Chromosome"/>
</dbReference>
<name>C9Z8L0_STRSW</name>
<dbReference type="HOGENOM" id="CLU_992632_0_0_11"/>
<dbReference type="GO" id="GO:0003700">
    <property type="term" value="F:DNA-binding transcription factor activity"/>
    <property type="evidence" value="ECO:0007669"/>
    <property type="project" value="InterPro"/>
</dbReference>
<dbReference type="STRING" id="680198.SCAB_29361"/>